<feature type="domain" description="NADP-dependent oxidoreductase" evidence="4">
    <location>
        <begin position="10"/>
        <end position="257"/>
    </location>
</feature>
<evidence type="ECO:0000259" key="4">
    <source>
        <dbReference type="Pfam" id="PF00248"/>
    </source>
</evidence>
<dbReference type="GO" id="GO:0015459">
    <property type="term" value="F:potassium channel regulator activity"/>
    <property type="evidence" value="ECO:0007669"/>
    <property type="project" value="TreeGrafter"/>
</dbReference>
<dbReference type="GO" id="GO:0008076">
    <property type="term" value="C:voltage-gated potassium channel complex"/>
    <property type="evidence" value="ECO:0007669"/>
    <property type="project" value="TreeGrafter"/>
</dbReference>
<dbReference type="Pfam" id="PF00248">
    <property type="entry name" value="Aldo_ket_red"/>
    <property type="match status" value="1"/>
</dbReference>
<dbReference type="InterPro" id="IPR023210">
    <property type="entry name" value="NADP_OxRdtase_dom"/>
</dbReference>
<keyword evidence="2" id="KW-0521">NADP</keyword>
<evidence type="ECO:0000256" key="2">
    <source>
        <dbReference type="ARBA" id="ARBA00022857"/>
    </source>
</evidence>
<dbReference type="InterPro" id="IPR005399">
    <property type="entry name" value="K_chnl_volt-dep_bsu_KCNAB-rel"/>
</dbReference>
<dbReference type="AlphaFoldDB" id="A0AAV2TPP9"/>
<dbReference type="Proteomes" id="UP001497525">
    <property type="component" value="Unassembled WGS sequence"/>
</dbReference>
<gene>
    <name evidence="5" type="ORF">CDAUBV1_LOCUS12858</name>
</gene>
<dbReference type="GO" id="GO:0044325">
    <property type="term" value="F:transmembrane transporter binding"/>
    <property type="evidence" value="ECO:0007669"/>
    <property type="project" value="TreeGrafter"/>
</dbReference>
<dbReference type="GO" id="GO:1901379">
    <property type="term" value="P:regulation of potassium ion transmembrane transport"/>
    <property type="evidence" value="ECO:0007669"/>
    <property type="project" value="TreeGrafter"/>
</dbReference>
<evidence type="ECO:0000313" key="5">
    <source>
        <dbReference type="EMBL" id="CAL5138254.1"/>
    </source>
</evidence>
<evidence type="ECO:0000256" key="1">
    <source>
        <dbReference type="ARBA" id="ARBA00006515"/>
    </source>
</evidence>
<keyword evidence="3" id="KW-0560">Oxidoreductase</keyword>
<proteinExistence type="inferred from homology"/>
<comment type="similarity">
    <text evidence="1">Belongs to the shaker potassium channel beta subunit family.</text>
</comment>
<organism evidence="5 6">
    <name type="scientific">Calicophoron daubneyi</name>
    <name type="common">Rumen fluke</name>
    <name type="synonym">Paramphistomum daubneyi</name>
    <dbReference type="NCBI Taxonomy" id="300641"/>
    <lineage>
        <taxon>Eukaryota</taxon>
        <taxon>Metazoa</taxon>
        <taxon>Spiralia</taxon>
        <taxon>Lophotrochozoa</taxon>
        <taxon>Platyhelminthes</taxon>
        <taxon>Trematoda</taxon>
        <taxon>Digenea</taxon>
        <taxon>Plagiorchiida</taxon>
        <taxon>Pronocephalata</taxon>
        <taxon>Paramphistomoidea</taxon>
        <taxon>Paramphistomidae</taxon>
        <taxon>Calicophoron</taxon>
    </lineage>
</organism>
<dbReference type="GO" id="GO:0016491">
    <property type="term" value="F:oxidoreductase activity"/>
    <property type="evidence" value="ECO:0007669"/>
    <property type="project" value="UniProtKB-KW"/>
</dbReference>
<dbReference type="SUPFAM" id="SSF51430">
    <property type="entry name" value="NAD(P)-linked oxidoreductase"/>
    <property type="match status" value="1"/>
</dbReference>
<dbReference type="PRINTS" id="PR01577">
    <property type="entry name" value="KCNABCHANNEL"/>
</dbReference>
<accession>A0AAV2TPP9</accession>
<evidence type="ECO:0000256" key="3">
    <source>
        <dbReference type="ARBA" id="ARBA00023002"/>
    </source>
</evidence>
<name>A0AAV2TPP9_CALDB</name>
<protein>
    <recommendedName>
        <fullName evidence="4">NADP-dependent oxidoreductase domain-containing protein</fullName>
    </recommendedName>
</protein>
<sequence length="282" mass="31676">MLQPTPVYLIRAEVALGKILRRRKWRRSSYIISARICNSGDAATEQGLSRKHIIEGLRASLERLQLDYVDILIVTKPTDVPNPIEEVVRTCTHLIQMGWAFYWGTSHWTAAEIMQAQSVARQFNLIPSALDQSEYNMLQRDRVQYIQEACMKLNLGLVTTAPLADGLLTNSRVEILSAITGGSVNGQDEPHVDLVPRSNCAEYLEQLQKLTDLARRIHANCEQLAIAWCLRTPYVNSVVLEAASIEQLQDNMESLEVAVRLNMGIMAEIECILAPETTEGFL</sequence>
<dbReference type="PANTHER" id="PTHR43150">
    <property type="entry name" value="HYPERKINETIC, ISOFORM M"/>
    <property type="match status" value="1"/>
</dbReference>
<comment type="caution">
    <text evidence="5">The sequence shown here is derived from an EMBL/GenBank/DDBJ whole genome shotgun (WGS) entry which is preliminary data.</text>
</comment>
<dbReference type="EMBL" id="CAXLJL010000489">
    <property type="protein sequence ID" value="CAL5138254.1"/>
    <property type="molecule type" value="Genomic_DNA"/>
</dbReference>
<dbReference type="Gene3D" id="3.20.20.100">
    <property type="entry name" value="NADP-dependent oxidoreductase domain"/>
    <property type="match status" value="1"/>
</dbReference>
<reference evidence="5" key="1">
    <citation type="submission" date="2024-06" db="EMBL/GenBank/DDBJ databases">
        <authorList>
            <person name="Liu X."/>
            <person name="Lenzi L."/>
            <person name="Haldenby T S."/>
            <person name="Uol C."/>
        </authorList>
    </citation>
    <scope>NUCLEOTIDE SEQUENCE</scope>
</reference>
<dbReference type="InterPro" id="IPR036812">
    <property type="entry name" value="NAD(P)_OxRdtase_dom_sf"/>
</dbReference>
<evidence type="ECO:0000313" key="6">
    <source>
        <dbReference type="Proteomes" id="UP001497525"/>
    </source>
</evidence>
<dbReference type="PANTHER" id="PTHR43150:SF2">
    <property type="entry name" value="HYPERKINETIC, ISOFORM M"/>
    <property type="match status" value="1"/>
</dbReference>